<evidence type="ECO:0000313" key="3">
    <source>
        <dbReference type="Proteomes" id="UP000319160"/>
    </source>
</evidence>
<protein>
    <submittedName>
        <fullName evidence="2">Uncharacterized protein</fullName>
    </submittedName>
</protein>
<evidence type="ECO:0000313" key="2">
    <source>
        <dbReference type="EMBL" id="TRX90867.1"/>
    </source>
</evidence>
<feature type="compositionally biased region" description="Acidic residues" evidence="1">
    <location>
        <begin position="316"/>
        <end position="325"/>
    </location>
</feature>
<feature type="region of interest" description="Disordered" evidence="1">
    <location>
        <begin position="218"/>
        <end position="438"/>
    </location>
</feature>
<organism evidence="2 3">
    <name type="scientific">Xylaria flabelliformis</name>
    <dbReference type="NCBI Taxonomy" id="2512241"/>
    <lineage>
        <taxon>Eukaryota</taxon>
        <taxon>Fungi</taxon>
        <taxon>Dikarya</taxon>
        <taxon>Ascomycota</taxon>
        <taxon>Pezizomycotina</taxon>
        <taxon>Sordariomycetes</taxon>
        <taxon>Xylariomycetidae</taxon>
        <taxon>Xylariales</taxon>
        <taxon>Xylariaceae</taxon>
        <taxon>Xylaria</taxon>
    </lineage>
</organism>
<gene>
    <name evidence="2" type="ORF">FHL15_008271</name>
</gene>
<accession>A0A553HSE7</accession>
<reference evidence="3" key="1">
    <citation type="submission" date="2019-06" db="EMBL/GenBank/DDBJ databases">
        <title>Draft genome sequence of the griseofulvin-producing fungus Xylaria cubensis strain G536.</title>
        <authorList>
            <person name="Mead M.E."/>
            <person name="Raja H.A."/>
            <person name="Steenwyk J.L."/>
            <person name="Knowles S.L."/>
            <person name="Oberlies N.H."/>
            <person name="Rokas A."/>
        </authorList>
    </citation>
    <scope>NUCLEOTIDE SEQUENCE [LARGE SCALE GENOMIC DNA]</scope>
    <source>
        <strain evidence="3">G536</strain>
    </source>
</reference>
<proteinExistence type="predicted"/>
<feature type="compositionally biased region" description="Polar residues" evidence="1">
    <location>
        <begin position="252"/>
        <end position="307"/>
    </location>
</feature>
<name>A0A553HSE7_9PEZI</name>
<sequence length="438" mass="48758">MSFTGDPDGPFGGEGDNDGAAPTHNRPWPNIDPFLQGRFERRFLVDGDTIDFDRVPQLQSWAYWFGVSNVFRELSVLKRVSTHSKGAGRPLTGVEATALSEHAGHSTRYFAWVQPLAWSFACAVAFSGRRTFKFPLYQPKMVKFDPFCFPTKRAPLLRGTSATAMWHALRLIAYTPFTWIPTAVIFSSMADNSFTAHVGRDERLAPLVNEIRQNARRGIEQQMLRRRSGTPNPAGGGSVQDKQQVGDGAHQGGQTPQEYGNPNYQSSNAFGKPSSATESPQTAYPSWPQTTSTQPAPYRTQKNTSPGFGSRHKDEDSDLFEDDDASPVAPSARTREVPSSSSGSSWDRIRQQAKSGSPNWEGGDSSGQEKGWAQLRQDKTRNPRDSNPKTDSYSYSNDDEEKERRNYEKEQAQKEFDALLEAERNGDGNSSTSRGRRR</sequence>
<evidence type="ECO:0000256" key="1">
    <source>
        <dbReference type="SAM" id="MobiDB-lite"/>
    </source>
</evidence>
<dbReference type="EMBL" id="VFLP01000051">
    <property type="protein sequence ID" value="TRX90867.1"/>
    <property type="molecule type" value="Genomic_DNA"/>
</dbReference>
<dbReference type="STRING" id="2512241.A0A553HSE7"/>
<feature type="compositionally biased region" description="Polar residues" evidence="1">
    <location>
        <begin position="427"/>
        <end position="438"/>
    </location>
</feature>
<keyword evidence="3" id="KW-1185">Reference proteome</keyword>
<feature type="compositionally biased region" description="Basic and acidic residues" evidence="1">
    <location>
        <begin position="376"/>
        <end position="388"/>
    </location>
</feature>
<dbReference type="Proteomes" id="UP000319160">
    <property type="component" value="Unassembled WGS sequence"/>
</dbReference>
<feature type="compositionally biased region" description="Basic and acidic residues" evidence="1">
    <location>
        <begin position="402"/>
        <end position="426"/>
    </location>
</feature>
<dbReference type="OrthoDB" id="4204700at2759"/>
<feature type="region of interest" description="Disordered" evidence="1">
    <location>
        <begin position="1"/>
        <end position="29"/>
    </location>
</feature>
<dbReference type="AlphaFoldDB" id="A0A553HSE7"/>
<comment type="caution">
    <text evidence="2">The sequence shown here is derived from an EMBL/GenBank/DDBJ whole genome shotgun (WGS) entry which is preliminary data.</text>
</comment>